<evidence type="ECO:0000256" key="5">
    <source>
        <dbReference type="SAM" id="Phobius"/>
    </source>
</evidence>
<dbReference type="EMBL" id="JAOPKA010000012">
    <property type="protein sequence ID" value="MCU4742999.1"/>
    <property type="molecule type" value="Genomic_DNA"/>
</dbReference>
<dbReference type="InterPro" id="IPR006977">
    <property type="entry name" value="Yip1_dom"/>
</dbReference>
<protein>
    <submittedName>
        <fullName evidence="7">YIP1 family protein</fullName>
    </submittedName>
</protein>
<evidence type="ECO:0000256" key="1">
    <source>
        <dbReference type="ARBA" id="ARBA00004141"/>
    </source>
</evidence>
<reference evidence="7 9" key="1">
    <citation type="submission" date="2022-09" db="EMBL/GenBank/DDBJ databases">
        <title>Enrichment on poylsaccharides allowed isolation of novel metabolic and taxonomic groups of Haloarchaea.</title>
        <authorList>
            <person name="Sorokin D.Y."/>
            <person name="Elcheninov A.G."/>
            <person name="Khizhniak T.V."/>
            <person name="Kolganova T.V."/>
            <person name="Kublanov I.V."/>
        </authorList>
    </citation>
    <scope>NUCLEOTIDE SEQUENCE</scope>
    <source>
        <strain evidence="8 9">AArc-m2/3/4</strain>
        <strain evidence="7">AArc-xg1-1</strain>
    </source>
</reference>
<proteinExistence type="predicted"/>
<keyword evidence="3 5" id="KW-1133">Transmembrane helix</keyword>
<feature type="transmembrane region" description="Helical" evidence="5">
    <location>
        <begin position="155"/>
        <end position="177"/>
    </location>
</feature>
<comment type="subcellular location">
    <subcellularLocation>
        <location evidence="1">Membrane</location>
        <topology evidence="1">Multi-pass membrane protein</topology>
    </subcellularLocation>
</comment>
<dbReference type="Pfam" id="PF04893">
    <property type="entry name" value="Yip1"/>
    <property type="match status" value="1"/>
</dbReference>
<keyword evidence="4 5" id="KW-0472">Membrane</keyword>
<evidence type="ECO:0000256" key="3">
    <source>
        <dbReference type="ARBA" id="ARBA00022989"/>
    </source>
</evidence>
<dbReference type="EMBL" id="JAOPKB010000008">
    <property type="protein sequence ID" value="MCU4973792.1"/>
    <property type="molecule type" value="Genomic_DNA"/>
</dbReference>
<evidence type="ECO:0000313" key="8">
    <source>
        <dbReference type="EMBL" id="MCU4973792.1"/>
    </source>
</evidence>
<feature type="domain" description="Yip1" evidence="6">
    <location>
        <begin position="7"/>
        <end position="205"/>
    </location>
</feature>
<dbReference type="Proteomes" id="UP001321018">
    <property type="component" value="Unassembled WGS sequence"/>
</dbReference>
<dbReference type="RefSeq" id="WP_338004815.1">
    <property type="nucleotide sequence ID" value="NZ_JAOPKA010000012.1"/>
</dbReference>
<feature type="transmembrane region" description="Helical" evidence="5">
    <location>
        <begin position="95"/>
        <end position="122"/>
    </location>
</feature>
<evidence type="ECO:0000313" key="10">
    <source>
        <dbReference type="Proteomes" id="UP001321018"/>
    </source>
</evidence>
<feature type="transmembrane region" description="Helical" evidence="5">
    <location>
        <begin position="27"/>
        <end position="46"/>
    </location>
</feature>
<sequence length="210" mass="22970">MIARLATDPQAFVDRQSKYPGIGTQSLLALAVGIAFSLQHVGNYVLLGEELQHVNQVIWVQTVVNLLIPFALWGVVTIGIYFIARFFEGYFPPELLFRLTGWGLAPLIGAGLVQSAGLLYALRDATPPAEPSFSAFEFQQASYNAYTDAALSEPAFLVGTVLAIPFVLYSGYLWALVVERISDVDMREALYISAVPTLVCLLWIASPLVL</sequence>
<keyword evidence="9" id="KW-1185">Reference proteome</keyword>
<evidence type="ECO:0000259" key="6">
    <source>
        <dbReference type="Pfam" id="PF04893"/>
    </source>
</evidence>
<feature type="transmembrane region" description="Helical" evidence="5">
    <location>
        <begin position="58"/>
        <end position="83"/>
    </location>
</feature>
<evidence type="ECO:0000256" key="4">
    <source>
        <dbReference type="ARBA" id="ARBA00023136"/>
    </source>
</evidence>
<dbReference type="GO" id="GO:0016020">
    <property type="term" value="C:membrane"/>
    <property type="evidence" value="ECO:0007669"/>
    <property type="project" value="UniProtKB-SubCell"/>
</dbReference>
<name>A0AAP3E3H2_9EURY</name>
<gene>
    <name evidence="8" type="ORF">OB955_13720</name>
    <name evidence="7" type="ORF">OB960_16555</name>
</gene>
<evidence type="ECO:0000256" key="2">
    <source>
        <dbReference type="ARBA" id="ARBA00022692"/>
    </source>
</evidence>
<dbReference type="AlphaFoldDB" id="A0AAP3E3H2"/>
<evidence type="ECO:0000313" key="9">
    <source>
        <dbReference type="Proteomes" id="UP001320972"/>
    </source>
</evidence>
<feature type="transmembrane region" description="Helical" evidence="5">
    <location>
        <begin position="189"/>
        <end position="209"/>
    </location>
</feature>
<comment type="caution">
    <text evidence="7">The sequence shown here is derived from an EMBL/GenBank/DDBJ whole genome shotgun (WGS) entry which is preliminary data.</text>
</comment>
<evidence type="ECO:0000313" key="7">
    <source>
        <dbReference type="EMBL" id="MCU4742999.1"/>
    </source>
</evidence>
<accession>A0AAP3E3H2</accession>
<keyword evidence="2 5" id="KW-0812">Transmembrane</keyword>
<dbReference type="Proteomes" id="UP001320972">
    <property type="component" value="Unassembled WGS sequence"/>
</dbReference>
<organism evidence="7 10">
    <name type="scientific">Natronoglomus mannanivorans</name>
    <dbReference type="NCBI Taxonomy" id="2979990"/>
    <lineage>
        <taxon>Archaea</taxon>
        <taxon>Methanobacteriati</taxon>
        <taxon>Methanobacteriota</taxon>
        <taxon>Stenosarchaea group</taxon>
        <taxon>Halobacteria</taxon>
        <taxon>Halobacteriales</taxon>
        <taxon>Natrialbaceae</taxon>
        <taxon>Natronoglomus</taxon>
    </lineage>
</organism>